<dbReference type="EMBL" id="JXST01000054">
    <property type="protein sequence ID" value="KIU14057.1"/>
    <property type="molecule type" value="Genomic_DNA"/>
</dbReference>
<dbReference type="Gene3D" id="1.10.730.10">
    <property type="entry name" value="Isoleucyl-tRNA Synthetase, Domain 1"/>
    <property type="match status" value="1"/>
</dbReference>
<evidence type="ECO:0000256" key="8">
    <source>
        <dbReference type="ARBA" id="ARBA00022917"/>
    </source>
</evidence>
<evidence type="ECO:0000259" key="13">
    <source>
        <dbReference type="SMART" id="SM00836"/>
    </source>
</evidence>
<dbReference type="PANTHER" id="PTHR11956:SF5">
    <property type="entry name" value="ARGININE--TRNA LIGASE, CYTOPLASMIC"/>
    <property type="match status" value="1"/>
</dbReference>
<feature type="domain" description="DALR anticodon binding" evidence="13">
    <location>
        <begin position="460"/>
        <end position="576"/>
    </location>
</feature>
<dbReference type="STRING" id="280871.TL10_26495"/>
<accession>A0A0D1L6U3</accession>
<comment type="caution">
    <text evidence="15">The sequence shown here is derived from an EMBL/GenBank/DDBJ whole genome shotgun (WGS) entry which is preliminary data.</text>
</comment>
<dbReference type="Pfam" id="PF05746">
    <property type="entry name" value="DALR_1"/>
    <property type="match status" value="1"/>
</dbReference>
<gene>
    <name evidence="11" type="primary">argS</name>
    <name evidence="15" type="ORF">TL10_26495</name>
</gene>
<sequence>MADPLGIAAQLLSPAFAKVAGAPATDPVVRASDHADAQANGALDVARRLGRNPREVAGEILAATGANPVASLDVAGPGFINVTFRGPFLDEQVTLMSQDSRLGVQLPTTLETVVIDYSAPNVAKEMHVGHLRTTVIGDALARLYGFDGHRVIRENHIGDWGTPFGMLIEHLIDEAGTATVADFAVGDLDAFYKQARLKFDEDQSFKARARERVVKLQGRRDPQTTALWSVLVAESTRHFNELYAKLGILLTDDDLAGESTYQSLMPDVLTRLESAGLLIESDGARVVFVPGFTNREGAPLPLIVQARTGGFNYATSDLACVIDRVERVKATLLLYVIGTEQSQHLQMVWAVAEMAGWLRPPVRPVHVNFGLVLEANRKRLRSRSGDPMKFIELVDEAIQRGRRLVADRSPNLPDDDVGTLGRAIGLGALKYAELSTDRIKDYVFDWDRMLAFDGNTAPYLQYAHARIHSLLNRAGLTPTALHGSVFHISTRHERKLALRLLSYDGAVRDTIERCAPHRLCAYLFDLARDFTAFYENDPVLAAESGIRESRLALAGLTARVLAHGLTHLGIAAPERM</sequence>
<dbReference type="PRINTS" id="PR01038">
    <property type="entry name" value="TRNASYNTHARG"/>
</dbReference>
<dbReference type="Pfam" id="PF00750">
    <property type="entry name" value="tRNA-synt_1d"/>
    <property type="match status" value="1"/>
</dbReference>
<evidence type="ECO:0000313" key="15">
    <source>
        <dbReference type="EMBL" id="KIU14057.1"/>
    </source>
</evidence>
<dbReference type="InterPro" id="IPR001278">
    <property type="entry name" value="Arg-tRNA-ligase"/>
</dbReference>
<evidence type="ECO:0000256" key="2">
    <source>
        <dbReference type="ARBA" id="ARBA00005594"/>
    </source>
</evidence>
<dbReference type="Pfam" id="PF03485">
    <property type="entry name" value="Arg_tRNA_synt_N"/>
    <property type="match status" value="1"/>
</dbReference>
<evidence type="ECO:0000256" key="10">
    <source>
        <dbReference type="ARBA" id="ARBA00049339"/>
    </source>
</evidence>
<proteinExistence type="inferred from homology"/>
<evidence type="ECO:0000256" key="11">
    <source>
        <dbReference type="HAMAP-Rule" id="MF_00123"/>
    </source>
</evidence>
<dbReference type="FunFam" id="3.40.50.620:FF:000116">
    <property type="entry name" value="Arginine--tRNA ligase"/>
    <property type="match status" value="1"/>
</dbReference>
<keyword evidence="16" id="KW-1185">Reference proteome</keyword>
<dbReference type="PROSITE" id="PS00178">
    <property type="entry name" value="AA_TRNA_LIGASE_I"/>
    <property type="match status" value="1"/>
</dbReference>
<evidence type="ECO:0000256" key="12">
    <source>
        <dbReference type="RuleBase" id="RU363038"/>
    </source>
</evidence>
<dbReference type="SUPFAM" id="SSF55190">
    <property type="entry name" value="Arginyl-tRNA synthetase (ArgRS), N-terminal 'additional' domain"/>
    <property type="match status" value="1"/>
</dbReference>
<protein>
    <recommendedName>
        <fullName evidence="11">Arginine--tRNA ligase</fullName>
        <ecNumber evidence="11">6.1.1.19</ecNumber>
    </recommendedName>
    <alternativeName>
        <fullName evidence="11">Arginyl-tRNA synthetase</fullName>
        <shortName evidence="11">ArgRS</shortName>
    </alternativeName>
</protein>
<dbReference type="HAMAP" id="MF_00123">
    <property type="entry name" value="Arg_tRNA_synth"/>
    <property type="match status" value="1"/>
</dbReference>
<evidence type="ECO:0000259" key="14">
    <source>
        <dbReference type="SMART" id="SM01016"/>
    </source>
</evidence>
<keyword evidence="7 11" id="KW-0067">ATP-binding</keyword>
<reference evidence="15 16" key="1">
    <citation type="submission" date="2015-01" db="EMBL/GenBank/DDBJ databases">
        <title>Genome sequence of Mycobacterium llatzerense and Mycobacterium immunogenum recovered from brain abscess.</title>
        <authorList>
            <person name="Greninger A.L."/>
            <person name="Langelier C."/>
            <person name="Cunningham G."/>
            <person name="Chiu C.Y."/>
            <person name="Miller S."/>
        </authorList>
    </citation>
    <scope>NUCLEOTIDE SEQUENCE [LARGE SCALE GENOMIC DNA]</scope>
    <source>
        <strain evidence="15 16">CLUC14</strain>
    </source>
</reference>
<dbReference type="GO" id="GO:0004814">
    <property type="term" value="F:arginine-tRNA ligase activity"/>
    <property type="evidence" value="ECO:0007669"/>
    <property type="project" value="UniProtKB-UniRule"/>
</dbReference>
<dbReference type="InterPro" id="IPR009080">
    <property type="entry name" value="tRNAsynth_Ia_anticodon-bd"/>
</dbReference>
<dbReference type="InterPro" id="IPR014729">
    <property type="entry name" value="Rossmann-like_a/b/a_fold"/>
</dbReference>
<evidence type="ECO:0000313" key="16">
    <source>
        <dbReference type="Proteomes" id="UP000032221"/>
    </source>
</evidence>
<comment type="similarity">
    <text evidence="2 11 12">Belongs to the class-I aminoacyl-tRNA synthetase family.</text>
</comment>
<evidence type="ECO:0000256" key="1">
    <source>
        <dbReference type="ARBA" id="ARBA00004496"/>
    </source>
</evidence>
<dbReference type="InterPro" id="IPR036695">
    <property type="entry name" value="Arg-tRNA-synth_N_sf"/>
</dbReference>
<dbReference type="InterPro" id="IPR035684">
    <property type="entry name" value="ArgRS_core"/>
</dbReference>
<comment type="subcellular location">
    <subcellularLocation>
        <location evidence="1 11">Cytoplasm</location>
    </subcellularLocation>
</comment>
<name>A0A0D1L6U3_9MYCO</name>
<dbReference type="Gene3D" id="3.30.1360.70">
    <property type="entry name" value="Arginyl tRNA synthetase N-terminal domain"/>
    <property type="match status" value="1"/>
</dbReference>
<dbReference type="Gene3D" id="3.40.50.620">
    <property type="entry name" value="HUPs"/>
    <property type="match status" value="1"/>
</dbReference>
<dbReference type="PATRIC" id="fig|280871.6.peg.5497"/>
<dbReference type="SMART" id="SM00836">
    <property type="entry name" value="DALR_1"/>
    <property type="match status" value="1"/>
</dbReference>
<keyword evidence="5 11" id="KW-0436">Ligase</keyword>
<keyword evidence="6 11" id="KW-0547">Nucleotide-binding</keyword>
<dbReference type="FunFam" id="1.10.730.10:FF:000006">
    <property type="entry name" value="Arginyl-tRNA synthetase 2, mitochondrial"/>
    <property type="match status" value="1"/>
</dbReference>
<dbReference type="SUPFAM" id="SSF47323">
    <property type="entry name" value="Anticodon-binding domain of a subclass of class I aminoacyl-tRNA synthetases"/>
    <property type="match status" value="1"/>
</dbReference>
<dbReference type="InterPro" id="IPR005148">
    <property type="entry name" value="Arg-tRNA-synth_N"/>
</dbReference>
<evidence type="ECO:0000256" key="4">
    <source>
        <dbReference type="ARBA" id="ARBA00022490"/>
    </source>
</evidence>
<evidence type="ECO:0000256" key="9">
    <source>
        <dbReference type="ARBA" id="ARBA00023146"/>
    </source>
</evidence>
<organism evidence="15 16">
    <name type="scientific">Mycolicibacterium llatzerense</name>
    <dbReference type="NCBI Taxonomy" id="280871"/>
    <lineage>
        <taxon>Bacteria</taxon>
        <taxon>Bacillati</taxon>
        <taxon>Actinomycetota</taxon>
        <taxon>Actinomycetes</taxon>
        <taxon>Mycobacteriales</taxon>
        <taxon>Mycobacteriaceae</taxon>
        <taxon>Mycolicibacterium</taxon>
    </lineage>
</organism>
<feature type="domain" description="Arginyl tRNA synthetase N-terminal" evidence="14">
    <location>
        <begin position="6"/>
        <end position="84"/>
    </location>
</feature>
<keyword evidence="9 11" id="KW-0030">Aminoacyl-tRNA synthetase</keyword>
<feature type="short sequence motif" description="'HIGH' region" evidence="11">
    <location>
        <begin position="120"/>
        <end position="130"/>
    </location>
</feature>
<evidence type="ECO:0000256" key="6">
    <source>
        <dbReference type="ARBA" id="ARBA00022741"/>
    </source>
</evidence>
<comment type="subunit">
    <text evidence="3 11">Monomer.</text>
</comment>
<dbReference type="PANTHER" id="PTHR11956">
    <property type="entry name" value="ARGINYL-TRNA SYNTHETASE"/>
    <property type="match status" value="1"/>
</dbReference>
<comment type="catalytic activity">
    <reaction evidence="10 11">
        <text>tRNA(Arg) + L-arginine + ATP = L-arginyl-tRNA(Arg) + AMP + diphosphate</text>
        <dbReference type="Rhea" id="RHEA:20301"/>
        <dbReference type="Rhea" id="RHEA-COMP:9658"/>
        <dbReference type="Rhea" id="RHEA-COMP:9673"/>
        <dbReference type="ChEBI" id="CHEBI:30616"/>
        <dbReference type="ChEBI" id="CHEBI:32682"/>
        <dbReference type="ChEBI" id="CHEBI:33019"/>
        <dbReference type="ChEBI" id="CHEBI:78442"/>
        <dbReference type="ChEBI" id="CHEBI:78513"/>
        <dbReference type="ChEBI" id="CHEBI:456215"/>
        <dbReference type="EC" id="6.1.1.19"/>
    </reaction>
</comment>
<evidence type="ECO:0000256" key="7">
    <source>
        <dbReference type="ARBA" id="ARBA00022840"/>
    </source>
</evidence>
<dbReference type="SUPFAM" id="SSF52374">
    <property type="entry name" value="Nucleotidylyl transferase"/>
    <property type="match status" value="1"/>
</dbReference>
<dbReference type="RefSeq" id="WP_043988002.1">
    <property type="nucleotide sequence ID" value="NZ_JXST01000054.1"/>
</dbReference>
<dbReference type="SMART" id="SM01016">
    <property type="entry name" value="Arg_tRNA_synt_N"/>
    <property type="match status" value="1"/>
</dbReference>
<dbReference type="InterPro" id="IPR001412">
    <property type="entry name" value="aa-tRNA-synth_I_CS"/>
</dbReference>
<dbReference type="CDD" id="cd00671">
    <property type="entry name" value="ArgRS_core"/>
    <property type="match status" value="1"/>
</dbReference>
<dbReference type="EC" id="6.1.1.19" evidence="11"/>
<evidence type="ECO:0000256" key="3">
    <source>
        <dbReference type="ARBA" id="ARBA00011245"/>
    </source>
</evidence>
<dbReference type="Proteomes" id="UP000032221">
    <property type="component" value="Unassembled WGS sequence"/>
</dbReference>
<dbReference type="CDD" id="cd07956">
    <property type="entry name" value="Anticodon_Ia_Arg"/>
    <property type="match status" value="1"/>
</dbReference>
<keyword evidence="8 11" id="KW-0648">Protein biosynthesis</keyword>
<dbReference type="GO" id="GO:0005737">
    <property type="term" value="C:cytoplasm"/>
    <property type="evidence" value="ECO:0007669"/>
    <property type="project" value="UniProtKB-SubCell"/>
</dbReference>
<keyword evidence="4 11" id="KW-0963">Cytoplasm</keyword>
<dbReference type="GO" id="GO:0006420">
    <property type="term" value="P:arginyl-tRNA aminoacylation"/>
    <property type="evidence" value="ECO:0007669"/>
    <property type="project" value="UniProtKB-UniRule"/>
</dbReference>
<evidence type="ECO:0000256" key="5">
    <source>
        <dbReference type="ARBA" id="ARBA00022598"/>
    </source>
</evidence>
<dbReference type="AlphaFoldDB" id="A0A0D1L6U3"/>
<dbReference type="GO" id="GO:0005524">
    <property type="term" value="F:ATP binding"/>
    <property type="evidence" value="ECO:0007669"/>
    <property type="project" value="UniProtKB-UniRule"/>
</dbReference>
<dbReference type="InterPro" id="IPR008909">
    <property type="entry name" value="DALR_anticod-bd"/>
</dbReference>
<dbReference type="NCBIfam" id="TIGR00456">
    <property type="entry name" value="argS"/>
    <property type="match status" value="1"/>
</dbReference>
<dbReference type="OrthoDB" id="9803211at2"/>